<comment type="similarity">
    <text evidence="2 10">Belongs to the glycosyltransferase 31 family.</text>
</comment>
<proteinExistence type="inferred from homology"/>
<sequence>MYANNIEGNNFVEGLNHCRYFVANTMHTTANYIHIVLSVLIYILMSSNQSLNASFEEVMDIINTTSTSISLENNISCTTEQSPEETQLNTPHLSFFDDTANAPFTEFRAVFANLDIPYNISIPSPGTDPCGNATLFVFIPTRPQSFDIRTAIRTSWASNLEPNTVVHFIVGVPNDPELLTLLLGEWNMFNDLILFDIPDTYLNLYLKIHAALTWQQNFCSNAKFILKTDDDTVVDISRLNTWIDYSLEKIHRSIHKIIFGGIWKGTKPIRTKTHKWYVPTNVYPGRLYPHYANGPTYLLSNAAVAAILHHTNETKAFPIEDILYTGVLAGKAGVRRMDVWRHFRLGSKINKRERCSGPKTPLLTAIYGFSTASDIASAFDKLHGLKCEEYPPNKIALYNNISLTTPYVSL</sequence>
<organism evidence="11 12">
    <name type="scientific">Ditylenchus destructor</name>
    <dbReference type="NCBI Taxonomy" id="166010"/>
    <lineage>
        <taxon>Eukaryota</taxon>
        <taxon>Metazoa</taxon>
        <taxon>Ecdysozoa</taxon>
        <taxon>Nematoda</taxon>
        <taxon>Chromadorea</taxon>
        <taxon>Rhabditida</taxon>
        <taxon>Tylenchina</taxon>
        <taxon>Tylenchomorpha</taxon>
        <taxon>Sphaerularioidea</taxon>
        <taxon>Anguinidae</taxon>
        <taxon>Anguininae</taxon>
        <taxon>Ditylenchus</taxon>
    </lineage>
</organism>
<keyword evidence="9" id="KW-0472">Membrane</keyword>
<evidence type="ECO:0000256" key="8">
    <source>
        <dbReference type="ARBA" id="ARBA00023034"/>
    </source>
</evidence>
<keyword evidence="4" id="KW-0808">Transferase</keyword>
<dbReference type="EC" id="2.4.1.-" evidence="10"/>
<comment type="caution">
    <text evidence="11">The sequence shown here is derived from an EMBL/GenBank/DDBJ whole genome shotgun (WGS) entry which is preliminary data.</text>
</comment>
<evidence type="ECO:0000256" key="4">
    <source>
        <dbReference type="ARBA" id="ARBA00022679"/>
    </source>
</evidence>
<dbReference type="PANTHER" id="PTHR11214:SF314">
    <property type="entry name" value="HEXOSYLTRANSFERASE"/>
    <property type="match status" value="1"/>
</dbReference>
<evidence type="ECO:0000256" key="10">
    <source>
        <dbReference type="RuleBase" id="RU363063"/>
    </source>
</evidence>
<keyword evidence="3 10" id="KW-0328">Glycosyltransferase</keyword>
<keyword evidence="6" id="KW-0735">Signal-anchor</keyword>
<comment type="subcellular location">
    <subcellularLocation>
        <location evidence="1 10">Golgi apparatus membrane</location>
        <topology evidence="1 10">Single-pass type II membrane protein</topology>
    </subcellularLocation>
</comment>
<evidence type="ECO:0000256" key="9">
    <source>
        <dbReference type="ARBA" id="ARBA00023136"/>
    </source>
</evidence>
<evidence type="ECO:0000256" key="3">
    <source>
        <dbReference type="ARBA" id="ARBA00022676"/>
    </source>
</evidence>
<reference evidence="11" key="1">
    <citation type="submission" date="2022-01" db="EMBL/GenBank/DDBJ databases">
        <title>Genome Sequence Resource for Two Populations of Ditylenchus destructor, the Migratory Endoparasitic Phytonematode.</title>
        <authorList>
            <person name="Zhang H."/>
            <person name="Lin R."/>
            <person name="Xie B."/>
        </authorList>
    </citation>
    <scope>NUCLEOTIDE SEQUENCE</scope>
    <source>
        <strain evidence="11">BazhouSP</strain>
    </source>
</reference>
<dbReference type="GO" id="GO:0000139">
    <property type="term" value="C:Golgi membrane"/>
    <property type="evidence" value="ECO:0007669"/>
    <property type="project" value="UniProtKB-SubCell"/>
</dbReference>
<evidence type="ECO:0000256" key="2">
    <source>
        <dbReference type="ARBA" id="ARBA00008661"/>
    </source>
</evidence>
<keyword evidence="7" id="KW-1133">Transmembrane helix</keyword>
<accession>A0AAD4NDT6</accession>
<dbReference type="Proteomes" id="UP001201812">
    <property type="component" value="Unassembled WGS sequence"/>
</dbReference>
<dbReference type="PANTHER" id="PTHR11214">
    <property type="entry name" value="BETA-1,3-N-ACETYLGLUCOSAMINYLTRANSFERASE"/>
    <property type="match status" value="1"/>
</dbReference>
<dbReference type="AlphaFoldDB" id="A0AAD4NDT6"/>
<dbReference type="Gene3D" id="3.90.550.50">
    <property type="match status" value="1"/>
</dbReference>
<evidence type="ECO:0000256" key="5">
    <source>
        <dbReference type="ARBA" id="ARBA00022692"/>
    </source>
</evidence>
<keyword evidence="12" id="KW-1185">Reference proteome</keyword>
<dbReference type="GO" id="GO:0006493">
    <property type="term" value="P:protein O-linked glycosylation"/>
    <property type="evidence" value="ECO:0007669"/>
    <property type="project" value="TreeGrafter"/>
</dbReference>
<dbReference type="GO" id="GO:0016758">
    <property type="term" value="F:hexosyltransferase activity"/>
    <property type="evidence" value="ECO:0007669"/>
    <property type="project" value="InterPro"/>
</dbReference>
<dbReference type="Pfam" id="PF01762">
    <property type="entry name" value="Galactosyl_T"/>
    <property type="match status" value="1"/>
</dbReference>
<evidence type="ECO:0000313" key="11">
    <source>
        <dbReference type="EMBL" id="KAI1720691.1"/>
    </source>
</evidence>
<evidence type="ECO:0000313" key="12">
    <source>
        <dbReference type="Proteomes" id="UP001201812"/>
    </source>
</evidence>
<dbReference type="EMBL" id="JAKKPZ010000005">
    <property type="protein sequence ID" value="KAI1720691.1"/>
    <property type="molecule type" value="Genomic_DNA"/>
</dbReference>
<name>A0AAD4NDT6_9BILA</name>
<evidence type="ECO:0000256" key="7">
    <source>
        <dbReference type="ARBA" id="ARBA00022989"/>
    </source>
</evidence>
<evidence type="ECO:0000256" key="6">
    <source>
        <dbReference type="ARBA" id="ARBA00022968"/>
    </source>
</evidence>
<gene>
    <name evidence="11" type="ORF">DdX_04934</name>
</gene>
<protein>
    <recommendedName>
        <fullName evidence="10">Hexosyltransferase</fullName>
        <ecNumber evidence="10">2.4.1.-</ecNumber>
    </recommendedName>
</protein>
<dbReference type="InterPro" id="IPR002659">
    <property type="entry name" value="Glyco_trans_31"/>
</dbReference>
<keyword evidence="8 10" id="KW-0333">Golgi apparatus</keyword>
<evidence type="ECO:0000256" key="1">
    <source>
        <dbReference type="ARBA" id="ARBA00004323"/>
    </source>
</evidence>
<keyword evidence="5" id="KW-0812">Transmembrane</keyword>